<accession>A0ABN7Q0C3</accession>
<dbReference type="Proteomes" id="UP000672657">
    <property type="component" value="Unassembled WGS sequence"/>
</dbReference>
<dbReference type="Pfam" id="PF12146">
    <property type="entry name" value="Hydrolase_4"/>
    <property type="match status" value="1"/>
</dbReference>
<reference evidence="2 3" key="1">
    <citation type="submission" date="2021-03" db="EMBL/GenBank/DDBJ databases">
        <authorList>
            <person name="Peeters C."/>
        </authorList>
    </citation>
    <scope>NUCLEOTIDE SEQUENCE [LARGE SCALE GENOMIC DNA]</scope>
    <source>
        <strain evidence="2 3">LMG 26411</strain>
    </source>
</reference>
<evidence type="ECO:0000313" key="3">
    <source>
        <dbReference type="Proteomes" id="UP000672657"/>
    </source>
</evidence>
<feature type="domain" description="Serine aminopeptidase S33" evidence="1">
    <location>
        <begin position="35"/>
        <end position="141"/>
    </location>
</feature>
<dbReference type="EMBL" id="CAJPVI010000023">
    <property type="protein sequence ID" value="CAG2151023.1"/>
    <property type="molecule type" value="Genomic_DNA"/>
</dbReference>
<dbReference type="SUPFAM" id="SSF53474">
    <property type="entry name" value="alpha/beta-Hydrolases"/>
    <property type="match status" value="1"/>
</dbReference>
<organism evidence="2 3">
    <name type="scientific">Cupriavidus numazuensis</name>
    <dbReference type="NCBI Taxonomy" id="221992"/>
    <lineage>
        <taxon>Bacteria</taxon>
        <taxon>Pseudomonadati</taxon>
        <taxon>Pseudomonadota</taxon>
        <taxon>Betaproteobacteria</taxon>
        <taxon>Burkholderiales</taxon>
        <taxon>Burkholderiaceae</taxon>
        <taxon>Cupriavidus</taxon>
    </lineage>
</organism>
<dbReference type="InterPro" id="IPR022742">
    <property type="entry name" value="Hydrolase_4"/>
</dbReference>
<evidence type="ECO:0000313" key="2">
    <source>
        <dbReference type="EMBL" id="CAG2151023.1"/>
    </source>
</evidence>
<name>A0ABN7Q0C3_9BURK</name>
<comment type="caution">
    <text evidence="2">The sequence shown here is derived from an EMBL/GenBank/DDBJ whole genome shotgun (WGS) entry which is preliminary data.</text>
</comment>
<dbReference type="RefSeq" id="WP_211954871.1">
    <property type="nucleotide sequence ID" value="NZ_CAJPVI010000023.1"/>
</dbReference>
<dbReference type="Gene3D" id="3.40.50.1820">
    <property type="entry name" value="alpha/beta hydrolase"/>
    <property type="match status" value="1"/>
</dbReference>
<sequence>MQAHIHRLHWHQCNDEVLAVSRYMPTSDAGPQGALVLHGAGSSTKERCRAICECIASHGIETVAPDFSCHGASTCYKPPSIAKRVAEARSVAQAFLGHLQSLYVFGLSMSGQVAVELTRQCSLQIAGICLVNPALYAPEAIATHLGPDFTAVIRTPESWRRSEGPALLGKFQGQVCLVAAERDDVIPGGVLAMIEESVDVVRFQKTVIADAPHGLGTWFNENPAEARAAIERVIRFFESQSIGTQTC</sequence>
<protein>
    <recommendedName>
        <fullName evidence="1">Serine aminopeptidase S33 domain-containing protein</fullName>
    </recommendedName>
</protein>
<dbReference type="InterPro" id="IPR029058">
    <property type="entry name" value="AB_hydrolase_fold"/>
</dbReference>
<gene>
    <name evidence="2" type="ORF">LMG26411_03865</name>
</gene>
<evidence type="ECO:0000259" key="1">
    <source>
        <dbReference type="Pfam" id="PF12146"/>
    </source>
</evidence>
<proteinExistence type="predicted"/>
<keyword evidence="3" id="KW-1185">Reference proteome</keyword>